<keyword evidence="1" id="KW-0472">Membrane</keyword>
<name>A0A540VVJ6_9GAMM</name>
<sequence>MTGVNATARLLEAIIRRARALRWLMVGLMVTVVVIDFFKPSPYSRFFWDTIPGFTAGYAFLGALVLIGVYKAIGFGLVYRSPDYYRKTDDDDGAST</sequence>
<reference evidence="2 3" key="1">
    <citation type="submission" date="2019-06" db="EMBL/GenBank/DDBJ databases">
        <title>Metagenome assembled Genome of Spiribacter salinus SL48-SHIP from the microbial mat of Salt Lake 48 (Novosibirsk region, Russia).</title>
        <authorList>
            <person name="Shipova A."/>
            <person name="Rozanov A.S."/>
            <person name="Bryanskaya A.V."/>
            <person name="Peltek S.E."/>
        </authorList>
    </citation>
    <scope>NUCLEOTIDE SEQUENCE [LARGE SCALE GENOMIC DNA]</scope>
    <source>
        <strain evidence="2">SL48-SHIP-2</strain>
    </source>
</reference>
<feature type="transmembrane region" description="Helical" evidence="1">
    <location>
        <begin position="20"/>
        <end position="38"/>
    </location>
</feature>
<keyword evidence="1" id="KW-0812">Transmembrane</keyword>
<evidence type="ECO:0000313" key="2">
    <source>
        <dbReference type="EMBL" id="TQF00779.1"/>
    </source>
</evidence>
<dbReference type="AlphaFoldDB" id="A0A540VVJ6"/>
<organism evidence="2 3">
    <name type="scientific">Spiribacter salinus</name>
    <dbReference type="NCBI Taxonomy" id="1335746"/>
    <lineage>
        <taxon>Bacteria</taxon>
        <taxon>Pseudomonadati</taxon>
        <taxon>Pseudomonadota</taxon>
        <taxon>Gammaproteobacteria</taxon>
        <taxon>Chromatiales</taxon>
        <taxon>Ectothiorhodospiraceae</taxon>
        <taxon>Spiribacter</taxon>
    </lineage>
</organism>
<evidence type="ECO:0000313" key="3">
    <source>
        <dbReference type="Proteomes" id="UP000315400"/>
    </source>
</evidence>
<comment type="caution">
    <text evidence="2">The sequence shown here is derived from an EMBL/GenBank/DDBJ whole genome shotgun (WGS) entry which is preliminary data.</text>
</comment>
<keyword evidence="1" id="KW-1133">Transmembrane helix</keyword>
<accession>A0A540VVJ6</accession>
<dbReference type="Proteomes" id="UP000315400">
    <property type="component" value="Unassembled WGS sequence"/>
</dbReference>
<dbReference type="EMBL" id="VIFK01000005">
    <property type="protein sequence ID" value="TQF00779.1"/>
    <property type="molecule type" value="Genomic_DNA"/>
</dbReference>
<dbReference type="STRING" id="1260251.SPISAL_06675"/>
<gene>
    <name evidence="2" type="ORF">FKY71_01750</name>
</gene>
<feature type="transmembrane region" description="Helical" evidence="1">
    <location>
        <begin position="58"/>
        <end position="79"/>
    </location>
</feature>
<protein>
    <submittedName>
        <fullName evidence="2">Uncharacterized protein</fullName>
    </submittedName>
</protein>
<evidence type="ECO:0000256" key="1">
    <source>
        <dbReference type="SAM" id="Phobius"/>
    </source>
</evidence>
<proteinExistence type="predicted"/>